<dbReference type="AlphaFoldDB" id="A0A165BQC6"/>
<keyword evidence="3 8" id="KW-1133">Transmembrane helix</keyword>
<dbReference type="PANTHER" id="PTHR16201">
    <property type="entry name" value="SEVEN TRANSMEMBRANE PROTEIN 1-RELATED"/>
    <property type="match status" value="1"/>
</dbReference>
<evidence type="ECO:0000313" key="10">
    <source>
        <dbReference type="Proteomes" id="UP000077266"/>
    </source>
</evidence>
<evidence type="ECO:0000256" key="4">
    <source>
        <dbReference type="ARBA" id="ARBA00023136"/>
    </source>
</evidence>
<dbReference type="EMBL" id="KV426423">
    <property type="protein sequence ID" value="KZV81060.1"/>
    <property type="molecule type" value="Genomic_DNA"/>
</dbReference>
<evidence type="ECO:0000256" key="6">
    <source>
        <dbReference type="ARBA" id="ARBA00050768"/>
    </source>
</evidence>
<comment type="similarity">
    <text evidence="5">Belongs to the laat-1 family.</text>
</comment>
<feature type="transmembrane region" description="Helical" evidence="8">
    <location>
        <begin position="399"/>
        <end position="422"/>
    </location>
</feature>
<evidence type="ECO:0000256" key="3">
    <source>
        <dbReference type="ARBA" id="ARBA00022989"/>
    </source>
</evidence>
<keyword evidence="2 8" id="KW-0812">Transmembrane</keyword>
<evidence type="ECO:0000313" key="9">
    <source>
        <dbReference type="EMBL" id="KZV81060.1"/>
    </source>
</evidence>
<name>A0A165BQC6_EXIGL</name>
<dbReference type="GO" id="GO:0034488">
    <property type="term" value="P:basic amino acid transmembrane export from vacuole"/>
    <property type="evidence" value="ECO:0007669"/>
    <property type="project" value="TreeGrafter"/>
</dbReference>
<dbReference type="GO" id="GO:0015174">
    <property type="term" value="F:basic amino acid transmembrane transporter activity"/>
    <property type="evidence" value="ECO:0007669"/>
    <property type="project" value="TreeGrafter"/>
</dbReference>
<comment type="catalytic activity">
    <reaction evidence="6">
        <text>L-histidine(out) + L-arginine(in) = L-histidine(in) + L-arginine(out)</text>
        <dbReference type="Rhea" id="RHEA:71063"/>
        <dbReference type="ChEBI" id="CHEBI:32682"/>
        <dbReference type="ChEBI" id="CHEBI:57595"/>
    </reaction>
</comment>
<organism evidence="9 10">
    <name type="scientific">Exidia glandulosa HHB12029</name>
    <dbReference type="NCBI Taxonomy" id="1314781"/>
    <lineage>
        <taxon>Eukaryota</taxon>
        <taxon>Fungi</taxon>
        <taxon>Dikarya</taxon>
        <taxon>Basidiomycota</taxon>
        <taxon>Agaricomycotina</taxon>
        <taxon>Agaricomycetes</taxon>
        <taxon>Auriculariales</taxon>
        <taxon>Exidiaceae</taxon>
        <taxon>Exidia</taxon>
    </lineage>
</organism>
<feature type="transmembrane region" description="Helical" evidence="8">
    <location>
        <begin position="12"/>
        <end position="33"/>
    </location>
</feature>
<feature type="region of interest" description="Disordered" evidence="7">
    <location>
        <begin position="149"/>
        <end position="270"/>
    </location>
</feature>
<dbReference type="InParanoid" id="A0A165BQC6"/>
<dbReference type="InterPro" id="IPR006603">
    <property type="entry name" value="PQ-loop_rpt"/>
</dbReference>
<dbReference type="PROSITE" id="PS51257">
    <property type="entry name" value="PROKAR_LIPOPROTEIN"/>
    <property type="match status" value="1"/>
</dbReference>
<evidence type="ECO:0000256" key="8">
    <source>
        <dbReference type="SAM" id="Phobius"/>
    </source>
</evidence>
<feature type="compositionally biased region" description="Basic residues" evidence="7">
    <location>
        <begin position="204"/>
        <end position="215"/>
    </location>
</feature>
<feature type="transmembrane region" description="Helical" evidence="8">
    <location>
        <begin position="360"/>
        <end position="379"/>
    </location>
</feature>
<evidence type="ECO:0008006" key="11">
    <source>
        <dbReference type="Google" id="ProtNLM"/>
    </source>
</evidence>
<evidence type="ECO:0000256" key="1">
    <source>
        <dbReference type="ARBA" id="ARBA00004141"/>
    </source>
</evidence>
<dbReference type="OrthoDB" id="8048523at2759"/>
<protein>
    <recommendedName>
        <fullName evidence="11">PQ-loop-domain-containing protein</fullName>
    </recommendedName>
</protein>
<evidence type="ECO:0000256" key="7">
    <source>
        <dbReference type="SAM" id="MobiDB-lite"/>
    </source>
</evidence>
<dbReference type="Gene3D" id="1.20.1280.290">
    <property type="match status" value="2"/>
</dbReference>
<accession>A0A165BQC6</accession>
<dbReference type="Proteomes" id="UP000077266">
    <property type="component" value="Unassembled WGS sequence"/>
</dbReference>
<dbReference type="PANTHER" id="PTHR16201:SF34">
    <property type="entry name" value="LYSOSOMAL AMINO ACID TRANSPORTER 1"/>
    <property type="match status" value="1"/>
</dbReference>
<dbReference type="Pfam" id="PF04193">
    <property type="entry name" value="PQ-loop"/>
    <property type="match status" value="2"/>
</dbReference>
<reference evidence="9 10" key="1">
    <citation type="journal article" date="2016" name="Mol. Biol. Evol.">
        <title>Comparative Genomics of Early-Diverging Mushroom-Forming Fungi Provides Insights into the Origins of Lignocellulose Decay Capabilities.</title>
        <authorList>
            <person name="Nagy L.G."/>
            <person name="Riley R."/>
            <person name="Tritt A."/>
            <person name="Adam C."/>
            <person name="Daum C."/>
            <person name="Floudas D."/>
            <person name="Sun H."/>
            <person name="Yadav J.S."/>
            <person name="Pangilinan J."/>
            <person name="Larsson K.H."/>
            <person name="Matsuura K."/>
            <person name="Barry K."/>
            <person name="Labutti K."/>
            <person name="Kuo R."/>
            <person name="Ohm R.A."/>
            <person name="Bhattacharya S.S."/>
            <person name="Shirouzu T."/>
            <person name="Yoshinaga Y."/>
            <person name="Martin F.M."/>
            <person name="Grigoriev I.V."/>
            <person name="Hibbett D.S."/>
        </authorList>
    </citation>
    <scope>NUCLEOTIDE SEQUENCE [LARGE SCALE GENOMIC DNA]</scope>
    <source>
        <strain evidence="9 10">HHB12029</strain>
    </source>
</reference>
<dbReference type="GO" id="GO:0000329">
    <property type="term" value="C:fungal-type vacuole membrane"/>
    <property type="evidence" value="ECO:0007669"/>
    <property type="project" value="TreeGrafter"/>
</dbReference>
<feature type="compositionally biased region" description="Basic and acidic residues" evidence="7">
    <location>
        <begin position="257"/>
        <end position="267"/>
    </location>
</feature>
<feature type="compositionally biased region" description="Polar residues" evidence="7">
    <location>
        <begin position="176"/>
        <end position="194"/>
    </location>
</feature>
<feature type="transmembrane region" description="Helical" evidence="8">
    <location>
        <begin position="72"/>
        <end position="90"/>
    </location>
</feature>
<proteinExistence type="inferred from homology"/>
<evidence type="ECO:0000256" key="5">
    <source>
        <dbReference type="ARBA" id="ARBA00038039"/>
    </source>
</evidence>
<dbReference type="SMART" id="SM00679">
    <property type="entry name" value="CTNS"/>
    <property type="match status" value="2"/>
</dbReference>
<keyword evidence="4 8" id="KW-0472">Membrane</keyword>
<dbReference type="FunFam" id="1.20.1280.290:FF:000009">
    <property type="entry name" value="PQ loop repeat family protein"/>
    <property type="match status" value="1"/>
</dbReference>
<dbReference type="InterPro" id="IPR051415">
    <property type="entry name" value="LAAT-1"/>
</dbReference>
<comment type="subcellular location">
    <subcellularLocation>
        <location evidence="1">Membrane</location>
        <topology evidence="1">Multi-pass membrane protein</topology>
    </subcellularLocation>
</comment>
<gene>
    <name evidence="9" type="ORF">EXIGLDRAFT_731912</name>
</gene>
<sequence>MVSPLRDAVSVWLGYTSIACWLGAQFPQLIVNWRNQSADGLALPFLINWLLGDITNLIGCILTHQLPFQTYLATYFCFVDFTLFAQYFYYDAFKPKPRSIRHSLSSSRTRTTSLSRSWSGERTQPGTLRALSAAAANVAHAAAALAASEEALARQPHRQHSRQRTHEETEEVMTDSILSEASASRRVTWSQDSFSRPASMSRSPVRRVPHPHHPHVPQLAVISASPAPPNTSFAFPSDDEARGRSPGGGLDVDVEEEERRREREERRRRSSRASRRSASIVFLGVWALFAFSEVRKRSSEGTVLSDDAFTGGTGAPPDVSWERVIGRVAAWVCTTLYLTSRLPQIWKNFVRKSTEGLSMALFTFAFLGNAFYVASILTSPQLLSAPTPEARTAFIKESVPYLLGSGGTLVFDVTIVVQSFVYRVREGEKGESGSGEEERLLGDS</sequence>
<evidence type="ECO:0000256" key="2">
    <source>
        <dbReference type="ARBA" id="ARBA00022692"/>
    </source>
</evidence>
<keyword evidence="10" id="KW-1185">Reference proteome</keyword>
<feature type="transmembrane region" description="Helical" evidence="8">
    <location>
        <begin position="45"/>
        <end position="66"/>
    </location>
</feature>